<evidence type="ECO:0000313" key="2">
    <source>
        <dbReference type="Proteomes" id="UP001056685"/>
    </source>
</evidence>
<protein>
    <submittedName>
        <fullName evidence="1">Uncharacterized protein</fullName>
    </submittedName>
</protein>
<keyword evidence="2" id="KW-1185">Reference proteome</keyword>
<evidence type="ECO:0000313" key="1">
    <source>
        <dbReference type="EMBL" id="USN14008.1"/>
    </source>
</evidence>
<sequence length="104" mass="11520">MHPADEIACDAQWSACEPLTTDVTPEEMIFDVRVGRDRPISDILKGIPEPDPAVLADPRYGLFRVGVFAGLDEETRRRFIAEGDREMDEHSALCAAQGLDDGFD</sequence>
<organism evidence="1 2">
    <name type="scientific">Brevundimonas phage vB_BpoS-Kabachok</name>
    <dbReference type="NCBI Taxonomy" id="2948600"/>
    <lineage>
        <taxon>Viruses</taxon>
        <taxon>Duplodnaviria</taxon>
        <taxon>Heunggongvirae</taxon>
        <taxon>Uroviricota</taxon>
        <taxon>Caudoviricetes</taxon>
        <taxon>Jeanschmidtviridae</taxon>
        <taxon>Marchewkavirus</taxon>
        <taxon>Marchewkavirus kabachok</taxon>
    </lineage>
</organism>
<dbReference type="Proteomes" id="UP001056685">
    <property type="component" value="Segment"/>
</dbReference>
<proteinExistence type="predicted"/>
<name>A0A9E7MPP9_9CAUD</name>
<accession>A0A9E7MPP9</accession>
<gene>
    <name evidence="1" type="ORF">KABACHOK_01720</name>
</gene>
<reference evidence="1" key="1">
    <citation type="submission" date="2022-05" db="EMBL/GenBank/DDBJ databases">
        <authorList>
            <person name="Friedrich I."/>
            <person name="Poehlein A."/>
            <person name="Schneider D."/>
            <person name="Hertel R."/>
            <person name="Daniel R."/>
        </authorList>
    </citation>
    <scope>NUCLEOTIDE SEQUENCE</scope>
</reference>
<dbReference type="EMBL" id="ON529852">
    <property type="protein sequence ID" value="USN14008.1"/>
    <property type="molecule type" value="Genomic_DNA"/>
</dbReference>